<dbReference type="EMBL" id="CADCTO010000187">
    <property type="protein sequence ID" value="CAA9241141.1"/>
    <property type="molecule type" value="Genomic_DNA"/>
</dbReference>
<dbReference type="Gene3D" id="3.30.428.10">
    <property type="entry name" value="HIT-like"/>
    <property type="match status" value="1"/>
</dbReference>
<evidence type="ECO:0000256" key="2">
    <source>
        <dbReference type="PIRSR" id="PIRSR639383-1"/>
    </source>
</evidence>
<evidence type="ECO:0000256" key="4">
    <source>
        <dbReference type="PROSITE-ProRule" id="PRU00464"/>
    </source>
</evidence>
<dbReference type="SUPFAM" id="SSF54197">
    <property type="entry name" value="HIT-like"/>
    <property type="match status" value="1"/>
</dbReference>
<dbReference type="GO" id="GO:0000166">
    <property type="term" value="F:nucleotide binding"/>
    <property type="evidence" value="ECO:0007669"/>
    <property type="project" value="UniProtKB-KW"/>
</dbReference>
<protein>
    <submittedName>
        <fullName evidence="6">FIG049476: HIT family protein</fullName>
    </submittedName>
</protein>
<dbReference type="InterPro" id="IPR011146">
    <property type="entry name" value="HIT-like"/>
</dbReference>
<dbReference type="PANTHER" id="PTHR42997:SF1">
    <property type="entry name" value="AP-4-A PHOSPHORYLASE"/>
    <property type="match status" value="1"/>
</dbReference>
<accession>A0A6J4I3F0</accession>
<proteinExistence type="predicted"/>
<feature type="active site" description="Tele-AMP-histidine intermediate" evidence="2">
    <location>
        <position position="123"/>
    </location>
</feature>
<dbReference type="InterPro" id="IPR036265">
    <property type="entry name" value="HIT-like_sf"/>
</dbReference>
<feature type="short sequence motif" description="Histidine triad motif" evidence="4">
    <location>
        <begin position="121"/>
        <end position="125"/>
    </location>
</feature>
<dbReference type="Pfam" id="PF01230">
    <property type="entry name" value="HIT"/>
    <property type="match status" value="1"/>
</dbReference>
<feature type="domain" description="HIT" evidence="5">
    <location>
        <begin position="26"/>
        <end position="136"/>
    </location>
</feature>
<gene>
    <name evidence="6" type="ORF">AVDCRST_MAG63-1432</name>
</gene>
<evidence type="ECO:0000256" key="3">
    <source>
        <dbReference type="PIRSR" id="PIRSR639383-2"/>
    </source>
</evidence>
<dbReference type="PANTHER" id="PTHR42997">
    <property type="entry name" value="HIT FAMILY HYDROLASE"/>
    <property type="match status" value="1"/>
</dbReference>
<evidence type="ECO:0000259" key="5">
    <source>
        <dbReference type="PROSITE" id="PS51084"/>
    </source>
</evidence>
<feature type="binding site" evidence="3">
    <location>
        <position position="53"/>
    </location>
    <ligand>
        <name>substrate</name>
    </ligand>
</feature>
<organism evidence="6">
    <name type="scientific">uncultured Armatimonadetes bacterium</name>
    <dbReference type="NCBI Taxonomy" id="157466"/>
    <lineage>
        <taxon>Bacteria</taxon>
        <taxon>Bacillati</taxon>
        <taxon>Armatimonadota</taxon>
        <taxon>environmental samples</taxon>
    </lineage>
</organism>
<name>A0A6J4I3F0_9BACT</name>
<evidence type="ECO:0000313" key="6">
    <source>
        <dbReference type="EMBL" id="CAA9241141.1"/>
    </source>
</evidence>
<feature type="binding site" evidence="3">
    <location>
        <position position="125"/>
    </location>
    <ligand>
        <name>substrate</name>
    </ligand>
</feature>
<keyword evidence="1" id="KW-0547">Nucleotide-binding</keyword>
<reference evidence="6" key="1">
    <citation type="submission" date="2020-02" db="EMBL/GenBank/DDBJ databases">
        <authorList>
            <person name="Meier V. D."/>
        </authorList>
    </citation>
    <scope>NUCLEOTIDE SEQUENCE</scope>
    <source>
        <strain evidence="6">AVDCRST_MAG63</strain>
    </source>
</reference>
<dbReference type="InterPro" id="IPR039383">
    <property type="entry name" value="FHIT"/>
</dbReference>
<dbReference type="PROSITE" id="PS51084">
    <property type="entry name" value="HIT_2"/>
    <property type="match status" value="1"/>
</dbReference>
<dbReference type="InterPro" id="IPR052908">
    <property type="entry name" value="AP-4-A_phosphorylase"/>
</dbReference>
<dbReference type="CDD" id="cd01275">
    <property type="entry name" value="FHIT"/>
    <property type="match status" value="1"/>
</dbReference>
<evidence type="ECO:0000256" key="1">
    <source>
        <dbReference type="ARBA" id="ARBA00022741"/>
    </source>
</evidence>
<sequence length="169" mass="18396">MEHLWAPWRMAYIDNPQARDKPAGCIFCDKPAGGDDAANRIVHRGRTGFVILNAYPYNNGHLMVVPYRHLSRLADLSPEENAEMMGLAALMTQALDDVMHPDGYNVGMNLGGVAGAGIADHLHLHVVPRWNGDTNFMPVLADVKVMPETLDQVYRKIAAALAGRAAAAP</sequence>
<dbReference type="AlphaFoldDB" id="A0A6J4I3F0"/>
<dbReference type="GO" id="GO:0003824">
    <property type="term" value="F:catalytic activity"/>
    <property type="evidence" value="ECO:0007669"/>
    <property type="project" value="InterPro"/>
</dbReference>